<proteinExistence type="predicted"/>
<keyword evidence="2" id="KW-0677">Repeat</keyword>
<dbReference type="Pfam" id="PF00400">
    <property type="entry name" value="WD40"/>
    <property type="match status" value="4"/>
</dbReference>
<dbReference type="InterPro" id="IPR019775">
    <property type="entry name" value="WD40_repeat_CS"/>
</dbReference>
<dbReference type="Gene3D" id="2.130.10.10">
    <property type="entry name" value="YVTN repeat-like/Quinoprotein amine dehydrogenase"/>
    <property type="match status" value="2"/>
</dbReference>
<feature type="repeat" description="WD" evidence="3">
    <location>
        <begin position="101"/>
        <end position="123"/>
    </location>
</feature>
<keyword evidence="5" id="KW-1185">Reference proteome</keyword>
<dbReference type="InterPro" id="IPR020472">
    <property type="entry name" value="WD40_PAC1"/>
</dbReference>
<reference evidence="4 5" key="1">
    <citation type="submission" date="2015-03" db="EMBL/GenBank/DDBJ databases">
        <title>Genomics and transcriptomics of the oil-accumulating basidiomycete yeast T. oleaginosus allow insights into substrate utilization and the diverse evolutionary trajectories of mating systems in fungi.</title>
        <authorList>
            <consortium name="DOE Joint Genome Institute"/>
            <person name="Kourist R."/>
            <person name="Kracht O."/>
            <person name="Bracharz F."/>
            <person name="Lipzen A."/>
            <person name="Nolan M."/>
            <person name="Ohm R."/>
            <person name="Grigoriev I."/>
            <person name="Sun S."/>
            <person name="Heitman J."/>
            <person name="Bruck T."/>
            <person name="Nowrousian M."/>
        </authorList>
    </citation>
    <scope>NUCLEOTIDE SEQUENCE [LARGE SCALE GENOMIC DNA]</scope>
    <source>
        <strain evidence="4 5">IBC0246</strain>
    </source>
</reference>
<dbReference type="Proteomes" id="UP000053611">
    <property type="component" value="Unassembled WGS sequence"/>
</dbReference>
<dbReference type="GeneID" id="28986346"/>
<organism evidence="4 5">
    <name type="scientific">Cutaneotrichosporon oleaginosum</name>
    <dbReference type="NCBI Taxonomy" id="879819"/>
    <lineage>
        <taxon>Eukaryota</taxon>
        <taxon>Fungi</taxon>
        <taxon>Dikarya</taxon>
        <taxon>Basidiomycota</taxon>
        <taxon>Agaricomycotina</taxon>
        <taxon>Tremellomycetes</taxon>
        <taxon>Trichosporonales</taxon>
        <taxon>Trichosporonaceae</taxon>
        <taxon>Cutaneotrichosporon</taxon>
    </lineage>
</organism>
<feature type="repeat" description="WD" evidence="3">
    <location>
        <begin position="124"/>
        <end position="159"/>
    </location>
</feature>
<dbReference type="AlphaFoldDB" id="A0A0J0XR21"/>
<dbReference type="InterPro" id="IPR036322">
    <property type="entry name" value="WD40_repeat_dom_sf"/>
</dbReference>
<dbReference type="RefSeq" id="XP_018280018.1">
    <property type="nucleotide sequence ID" value="XM_018425743.1"/>
</dbReference>
<dbReference type="InterPro" id="IPR015943">
    <property type="entry name" value="WD40/YVTN_repeat-like_dom_sf"/>
</dbReference>
<dbReference type="OrthoDB" id="6262491at2759"/>
<dbReference type="PROSITE" id="PS50082">
    <property type="entry name" value="WD_REPEATS_2"/>
    <property type="match status" value="3"/>
</dbReference>
<dbReference type="EMBL" id="KQ087194">
    <property type="protein sequence ID" value="KLT43527.1"/>
    <property type="molecule type" value="Genomic_DNA"/>
</dbReference>
<name>A0A0J0XR21_9TREE</name>
<dbReference type="SUPFAM" id="SSF50978">
    <property type="entry name" value="WD40 repeat-like"/>
    <property type="match status" value="1"/>
</dbReference>
<gene>
    <name evidence="4" type="ORF">CC85DRAFT_307562</name>
</gene>
<evidence type="ECO:0000256" key="3">
    <source>
        <dbReference type="PROSITE-ProRule" id="PRU00221"/>
    </source>
</evidence>
<feature type="repeat" description="WD" evidence="3">
    <location>
        <begin position="263"/>
        <end position="305"/>
    </location>
</feature>
<dbReference type="STRING" id="879819.A0A0J0XR21"/>
<dbReference type="PROSITE" id="PS00678">
    <property type="entry name" value="WD_REPEATS_1"/>
    <property type="match status" value="3"/>
</dbReference>
<dbReference type="InterPro" id="IPR001680">
    <property type="entry name" value="WD40_rpt"/>
</dbReference>
<accession>A0A0J0XR21</accession>
<dbReference type="PANTHER" id="PTHR22847:SF637">
    <property type="entry name" value="WD REPEAT DOMAIN 5B"/>
    <property type="match status" value="1"/>
</dbReference>
<evidence type="ECO:0000313" key="5">
    <source>
        <dbReference type="Proteomes" id="UP000053611"/>
    </source>
</evidence>
<keyword evidence="1 3" id="KW-0853">WD repeat</keyword>
<dbReference type="PANTHER" id="PTHR22847">
    <property type="entry name" value="WD40 REPEAT PROTEIN"/>
    <property type="match status" value="1"/>
</dbReference>
<sequence length="386" mass="42665">MQTTDPSLLFQTSQQIADASNLERKIEAAQNIGDPLKLGSKILGLIISEDDAWTAESGWQARCVNLTSGKTKRVYKGHKGPVTSICLYQVQSVDRSPWLALLTASWDKTVRVWDAKSGEQRFVLEGHADFVKSVTILPTNPPLLLSTSSDKSCRLWDLSPLRTGDSPVALQTVKDHTRPVETAAFRIPDDPASPLTVWTADSMGVIKEWKIPQVVQGLSAPLAFSRNLPGHETSVSQLAAVDDGLWSASMDYSAMFHGSPSATLVHPRYVKSVLPFPDGMPYILTGSEDQHIRVWDASNLERTNKTPLSVVIGHCGEVTAFALWAFEQDGRHEVKVVSASLDGTLRRWSMKELLDPPKLDFKPQTMEALMTEEEERELAELMSDDD</sequence>
<dbReference type="PROSITE" id="PS50294">
    <property type="entry name" value="WD_REPEATS_REGION"/>
    <property type="match status" value="1"/>
</dbReference>
<dbReference type="SMART" id="SM00320">
    <property type="entry name" value="WD40"/>
    <property type="match status" value="5"/>
</dbReference>
<evidence type="ECO:0000256" key="2">
    <source>
        <dbReference type="ARBA" id="ARBA00022737"/>
    </source>
</evidence>
<dbReference type="GO" id="GO:1990234">
    <property type="term" value="C:transferase complex"/>
    <property type="evidence" value="ECO:0007669"/>
    <property type="project" value="UniProtKB-ARBA"/>
</dbReference>
<dbReference type="PRINTS" id="PR00320">
    <property type="entry name" value="GPROTEINBRPT"/>
</dbReference>
<evidence type="ECO:0000313" key="4">
    <source>
        <dbReference type="EMBL" id="KLT43527.1"/>
    </source>
</evidence>
<protein>
    <submittedName>
        <fullName evidence="4">Putative cytoplasm protein</fullName>
    </submittedName>
</protein>
<evidence type="ECO:0000256" key="1">
    <source>
        <dbReference type="ARBA" id="ARBA00022574"/>
    </source>
</evidence>